<name>A0ABN7SRJ7_OIKDI</name>
<keyword evidence="2" id="KW-1185">Reference proteome</keyword>
<evidence type="ECO:0000313" key="1">
    <source>
        <dbReference type="EMBL" id="CAG5099960.1"/>
    </source>
</evidence>
<evidence type="ECO:0000313" key="2">
    <source>
        <dbReference type="Proteomes" id="UP001158576"/>
    </source>
</evidence>
<gene>
    <name evidence="1" type="ORF">OKIOD_LOCUS8330</name>
</gene>
<protein>
    <submittedName>
        <fullName evidence="1">Oidioi.mRNA.OKI2018_I69.XSR.g16772.t1.cds</fullName>
    </submittedName>
</protein>
<proteinExistence type="predicted"/>
<dbReference type="Proteomes" id="UP001158576">
    <property type="component" value="Chromosome XSR"/>
</dbReference>
<organism evidence="1 2">
    <name type="scientific">Oikopleura dioica</name>
    <name type="common">Tunicate</name>
    <dbReference type="NCBI Taxonomy" id="34765"/>
    <lineage>
        <taxon>Eukaryota</taxon>
        <taxon>Metazoa</taxon>
        <taxon>Chordata</taxon>
        <taxon>Tunicata</taxon>
        <taxon>Appendicularia</taxon>
        <taxon>Copelata</taxon>
        <taxon>Oikopleuridae</taxon>
        <taxon>Oikopleura</taxon>
    </lineage>
</organism>
<reference evidence="1 2" key="1">
    <citation type="submission" date="2021-04" db="EMBL/GenBank/DDBJ databases">
        <authorList>
            <person name="Bliznina A."/>
        </authorList>
    </citation>
    <scope>NUCLEOTIDE SEQUENCE [LARGE SCALE GENOMIC DNA]</scope>
</reference>
<sequence>MASERRQKELTLTLIRVLGCSISLLLELYKRRYCAIAPDSVSYKYWISPPLTVTSSTSKQVEDRISTSPSNKSSFYQFFKKEKEDGRSEELFLLPIFLVVAKAGKPRLVLKLTDSSCMKGNSTAYGLRRGEYLALTSIDEPRKFHRKYVFPFADKTTMRFLQPHSIKYPNGRSRMIDIEGIKDVFEKGISLNDNKQIFKFEFAIDNSRKKTYYFDWAQAEIKYNDDNTVVKKPVKSDCPPPLLMNEDCKCVCPKGYVSKECAKLDK</sequence>
<accession>A0ABN7SRJ7</accession>
<dbReference type="EMBL" id="OU015569">
    <property type="protein sequence ID" value="CAG5099960.1"/>
    <property type="molecule type" value="Genomic_DNA"/>
</dbReference>